<comment type="cofactor">
    <cofactor evidence="1">
        <name>Mn(2+)</name>
        <dbReference type="ChEBI" id="CHEBI:29035"/>
    </cofactor>
</comment>
<comment type="caution">
    <text evidence="8">The sequence shown here is derived from an EMBL/GenBank/DDBJ whole genome shotgun (WGS) entry which is preliminary data.</text>
</comment>
<dbReference type="Pfam" id="PF00180">
    <property type="entry name" value="Iso_dh"/>
    <property type="match status" value="1"/>
</dbReference>
<dbReference type="Gene3D" id="3.40.718.10">
    <property type="entry name" value="Isopropylmalate Dehydrogenase"/>
    <property type="match status" value="1"/>
</dbReference>
<organism evidence="8 9">
    <name type="scientific">Rhodococcus cercidiphylli</name>
    <dbReference type="NCBI Taxonomy" id="489916"/>
    <lineage>
        <taxon>Bacteria</taxon>
        <taxon>Bacillati</taxon>
        <taxon>Actinomycetota</taxon>
        <taxon>Actinomycetes</taxon>
        <taxon>Mycobacteriales</taxon>
        <taxon>Nocardiaceae</taxon>
        <taxon>Rhodococcus</taxon>
    </lineage>
</organism>
<keyword evidence="6" id="KW-0464">Manganese</keyword>
<proteinExistence type="predicted"/>
<dbReference type="EMBL" id="JAWLKE010000005">
    <property type="protein sequence ID" value="MDV6231550.1"/>
    <property type="molecule type" value="Genomic_DNA"/>
</dbReference>
<dbReference type="PANTHER" id="PTHR43275:SF1">
    <property type="entry name" value="D-MALATE DEHYDROGENASE [DECARBOXYLATING]"/>
    <property type="match status" value="1"/>
</dbReference>
<keyword evidence="4" id="KW-0560">Oxidoreductase</keyword>
<dbReference type="RefSeq" id="WP_317548772.1">
    <property type="nucleotide sequence ID" value="NZ_JAWLKE010000005.1"/>
</dbReference>
<evidence type="ECO:0000259" key="7">
    <source>
        <dbReference type="SMART" id="SM01329"/>
    </source>
</evidence>
<dbReference type="Proteomes" id="UP001185899">
    <property type="component" value="Unassembled WGS sequence"/>
</dbReference>
<dbReference type="InterPro" id="IPR050501">
    <property type="entry name" value="ICDH/IPMDH"/>
</dbReference>
<reference evidence="8 9" key="1">
    <citation type="submission" date="2023-10" db="EMBL/GenBank/DDBJ databases">
        <title>Development of a sustainable strategy for remediation of hydrocarbon-contaminated territories based on the waste exchange concept.</title>
        <authorList>
            <person name="Krivoruchko A."/>
        </authorList>
    </citation>
    <scope>NUCLEOTIDE SEQUENCE [LARGE SCALE GENOMIC DNA]</scope>
    <source>
        <strain evidence="8 9">IEGM 1322</strain>
    </source>
</reference>
<evidence type="ECO:0000256" key="5">
    <source>
        <dbReference type="ARBA" id="ARBA00023027"/>
    </source>
</evidence>
<protein>
    <submittedName>
        <fullName evidence="8">Isocitrate/isopropylmalate family dehydrogenase</fullName>
    </submittedName>
</protein>
<keyword evidence="3" id="KW-0479">Metal-binding</keyword>
<evidence type="ECO:0000313" key="8">
    <source>
        <dbReference type="EMBL" id="MDV6231550.1"/>
    </source>
</evidence>
<evidence type="ECO:0000256" key="6">
    <source>
        <dbReference type="ARBA" id="ARBA00023211"/>
    </source>
</evidence>
<comment type="cofactor">
    <cofactor evidence="2">
        <name>Mg(2+)</name>
        <dbReference type="ChEBI" id="CHEBI:18420"/>
    </cofactor>
</comment>
<evidence type="ECO:0000256" key="3">
    <source>
        <dbReference type="ARBA" id="ARBA00022723"/>
    </source>
</evidence>
<dbReference type="SUPFAM" id="SSF53659">
    <property type="entry name" value="Isocitrate/Isopropylmalate dehydrogenase-like"/>
    <property type="match status" value="1"/>
</dbReference>
<keyword evidence="5" id="KW-0520">NAD</keyword>
<keyword evidence="9" id="KW-1185">Reference proteome</keyword>
<evidence type="ECO:0000256" key="4">
    <source>
        <dbReference type="ARBA" id="ARBA00023002"/>
    </source>
</evidence>
<dbReference type="SMART" id="SM01329">
    <property type="entry name" value="Iso_dh"/>
    <property type="match status" value="1"/>
</dbReference>
<evidence type="ECO:0000256" key="1">
    <source>
        <dbReference type="ARBA" id="ARBA00001936"/>
    </source>
</evidence>
<evidence type="ECO:0000313" key="9">
    <source>
        <dbReference type="Proteomes" id="UP001185899"/>
    </source>
</evidence>
<name>A0ABU4AZ84_9NOCA</name>
<feature type="domain" description="Isopropylmalate dehydrogenase-like" evidence="7">
    <location>
        <begin position="13"/>
        <end position="358"/>
    </location>
</feature>
<gene>
    <name evidence="8" type="ORF">R3P95_13395</name>
</gene>
<dbReference type="PANTHER" id="PTHR43275">
    <property type="entry name" value="D-MALATE DEHYDROGENASE [DECARBOXYLATING]"/>
    <property type="match status" value="1"/>
</dbReference>
<sequence length="365" mass="39153">MSQTDGRNTTTLRIGAMTGDGIGHEIVPATIRVVDAALASIGGPAVDWVRLPLGMDAIDHHGTPIPRSTLDELGELESWILGPHDSASYPEPFRSELTPGGRIRKKFDLFANIRPAKALPGVRAVSPRMDLVVVRENTEGFYADRNMFIGSGEFMPTPDVALAVGVFTRAACERIAREAFSLAERRSRKLTIVHKTNVLSMTTGLFRDACRAVSEQFPHVQVTEEHVDALAAHLVRRGEDYDVIVAENMFGDILSDLTGELSGSLGTAPSINSSETQAMAQASHGSAPDIAGKNRANPTALFLSAAMLLEWLAPRHRDDRLAAAAGRIRDAVDATVESGVATADLGGQASTSAFTEAVEARVHRR</sequence>
<accession>A0ABU4AZ84</accession>
<evidence type="ECO:0000256" key="2">
    <source>
        <dbReference type="ARBA" id="ARBA00001946"/>
    </source>
</evidence>
<dbReference type="InterPro" id="IPR024084">
    <property type="entry name" value="IsoPropMal-DH-like_dom"/>
</dbReference>